<feature type="domain" description="DUF1842" evidence="1">
    <location>
        <begin position="13"/>
        <end position="103"/>
    </location>
</feature>
<keyword evidence="3" id="KW-1185">Reference proteome</keyword>
<dbReference type="AlphaFoldDB" id="A0A286F464"/>
<protein>
    <recommendedName>
        <fullName evidence="1">DUF1842 domain-containing protein</fullName>
    </recommendedName>
</protein>
<name>A0A286F464_9BACT</name>
<dbReference type="RefSeq" id="WP_097123998.1">
    <property type="nucleotide sequence ID" value="NZ_OCNH01000001.1"/>
</dbReference>
<dbReference type="Proteomes" id="UP000219452">
    <property type="component" value="Unassembled WGS sequence"/>
</dbReference>
<proteinExistence type="predicted"/>
<dbReference type="Pfam" id="PF08896">
    <property type="entry name" value="DUF1842"/>
    <property type="match status" value="1"/>
</dbReference>
<evidence type="ECO:0000259" key="1">
    <source>
        <dbReference type="Pfam" id="PF08896"/>
    </source>
</evidence>
<evidence type="ECO:0000313" key="2">
    <source>
        <dbReference type="EMBL" id="SOD78005.1"/>
    </source>
</evidence>
<gene>
    <name evidence="2" type="ORF">SAMN06269250_0243</name>
</gene>
<dbReference type="OrthoDB" id="7561690at2"/>
<organism evidence="2 3">
    <name type="scientific">Spirosoma fluviale</name>
    <dbReference type="NCBI Taxonomy" id="1597977"/>
    <lineage>
        <taxon>Bacteria</taxon>
        <taxon>Pseudomonadati</taxon>
        <taxon>Bacteroidota</taxon>
        <taxon>Cytophagia</taxon>
        <taxon>Cytophagales</taxon>
        <taxon>Cytophagaceae</taxon>
        <taxon>Spirosoma</taxon>
    </lineage>
</organism>
<accession>A0A286F464</accession>
<dbReference type="EMBL" id="OCNH01000001">
    <property type="protein sequence ID" value="SOD78005.1"/>
    <property type="molecule type" value="Genomic_DNA"/>
</dbReference>
<sequence length="138" mass="14710">MATQTLHESTLIGIYLLKGTLGNLNMPGAPIMHFSLVVNPSTGNVTGFVEITRALAPPHGKIIVHNLTGQIHETGFGKAERIIALVGTFPVSAIPPAIGLYFEKFSAIIVIEKNSHGHGSFTDGSQHIKNVPLHIEGK</sequence>
<evidence type="ECO:0000313" key="3">
    <source>
        <dbReference type="Proteomes" id="UP000219452"/>
    </source>
</evidence>
<reference evidence="3" key="1">
    <citation type="submission" date="2017-09" db="EMBL/GenBank/DDBJ databases">
        <authorList>
            <person name="Varghese N."/>
            <person name="Submissions S."/>
        </authorList>
    </citation>
    <scope>NUCLEOTIDE SEQUENCE [LARGE SCALE GENOMIC DNA]</scope>
    <source>
        <strain evidence="3">DSM 29961</strain>
    </source>
</reference>
<dbReference type="InterPro" id="IPR014992">
    <property type="entry name" value="DUF1842"/>
</dbReference>